<evidence type="ECO:0000313" key="1">
    <source>
        <dbReference type="EMBL" id="KKL12258.1"/>
    </source>
</evidence>
<comment type="caution">
    <text evidence="1">The sequence shown here is derived from an EMBL/GenBank/DDBJ whole genome shotgun (WGS) entry which is preliminary data.</text>
</comment>
<protein>
    <submittedName>
        <fullName evidence="1">Uncharacterized protein</fullName>
    </submittedName>
</protein>
<organism evidence="1">
    <name type="scientific">marine sediment metagenome</name>
    <dbReference type="NCBI Taxonomy" id="412755"/>
    <lineage>
        <taxon>unclassified sequences</taxon>
        <taxon>metagenomes</taxon>
        <taxon>ecological metagenomes</taxon>
    </lineage>
</organism>
<dbReference type="AlphaFoldDB" id="A0A0F9DJR1"/>
<accession>A0A0F9DJR1</accession>
<name>A0A0F9DJR1_9ZZZZ</name>
<reference evidence="1" key="1">
    <citation type="journal article" date="2015" name="Nature">
        <title>Complex archaea that bridge the gap between prokaryotes and eukaryotes.</title>
        <authorList>
            <person name="Spang A."/>
            <person name="Saw J.H."/>
            <person name="Jorgensen S.L."/>
            <person name="Zaremba-Niedzwiedzka K."/>
            <person name="Martijn J."/>
            <person name="Lind A.E."/>
            <person name="van Eijk R."/>
            <person name="Schleper C."/>
            <person name="Guy L."/>
            <person name="Ettema T.J."/>
        </authorList>
    </citation>
    <scope>NUCLEOTIDE SEQUENCE</scope>
</reference>
<dbReference type="EMBL" id="LAZR01041334">
    <property type="protein sequence ID" value="KKL12258.1"/>
    <property type="molecule type" value="Genomic_DNA"/>
</dbReference>
<proteinExistence type="predicted"/>
<sequence length="82" mass="9283">MKNTDIAKMMRRKGFTCVCGDDLDRNVCFALFQHEATRLSCITMEPGRYSHVPIHPSLFHKAETMNEALMLAADAAIREVPE</sequence>
<gene>
    <name evidence="1" type="ORF">LCGC14_2537590</name>
</gene>